<evidence type="ECO:0000313" key="1">
    <source>
        <dbReference type="EMBL" id="CAE7178593.1"/>
    </source>
</evidence>
<protein>
    <submittedName>
        <fullName evidence="1">GCP1 protein</fullName>
    </submittedName>
</protein>
<evidence type="ECO:0000313" key="2">
    <source>
        <dbReference type="Proteomes" id="UP000601435"/>
    </source>
</evidence>
<keyword evidence="2" id="KW-1185">Reference proteome</keyword>
<organism evidence="1 2">
    <name type="scientific">Symbiodinium necroappetens</name>
    <dbReference type="NCBI Taxonomy" id="1628268"/>
    <lineage>
        <taxon>Eukaryota</taxon>
        <taxon>Sar</taxon>
        <taxon>Alveolata</taxon>
        <taxon>Dinophyceae</taxon>
        <taxon>Suessiales</taxon>
        <taxon>Symbiodiniaceae</taxon>
        <taxon>Symbiodinium</taxon>
    </lineage>
</organism>
<dbReference type="AlphaFoldDB" id="A0A812IXQ2"/>
<proteinExistence type="predicted"/>
<sequence>MTGVEIESDWIEGSPGLSIVTPDGLVSTGVIHELETEAFERDQKGLTEMPAGRATSLCQGKAQDSTRMLVQAPVCNRAS</sequence>
<name>A0A812IXQ2_9DINO</name>
<dbReference type="Proteomes" id="UP000601435">
    <property type="component" value="Unassembled WGS sequence"/>
</dbReference>
<comment type="caution">
    <text evidence="1">The sequence shown here is derived from an EMBL/GenBank/DDBJ whole genome shotgun (WGS) entry which is preliminary data.</text>
</comment>
<reference evidence="1" key="1">
    <citation type="submission" date="2021-02" db="EMBL/GenBank/DDBJ databases">
        <authorList>
            <person name="Dougan E. K."/>
            <person name="Rhodes N."/>
            <person name="Thang M."/>
            <person name="Chan C."/>
        </authorList>
    </citation>
    <scope>NUCLEOTIDE SEQUENCE</scope>
</reference>
<dbReference type="EMBL" id="CAJNJA010004225">
    <property type="protein sequence ID" value="CAE7178593.1"/>
    <property type="molecule type" value="Genomic_DNA"/>
</dbReference>
<accession>A0A812IXQ2</accession>
<feature type="non-terminal residue" evidence="1">
    <location>
        <position position="79"/>
    </location>
</feature>
<gene>
    <name evidence="1" type="primary">GCP1</name>
    <name evidence="1" type="ORF">SNEC2469_LOCUS658</name>
</gene>